<keyword evidence="1" id="KW-0175">Coiled coil</keyword>
<dbReference type="Proteomes" id="UP000024445">
    <property type="component" value="Segment"/>
</dbReference>
<dbReference type="GeneID" id="19484901"/>
<proteinExistence type="predicted"/>
<evidence type="ECO:0000313" key="2">
    <source>
        <dbReference type="EMBL" id="AHY25263.1"/>
    </source>
</evidence>
<name>A0A023W5F3_9CAUD</name>
<evidence type="ECO:0000313" key="3">
    <source>
        <dbReference type="Proteomes" id="UP000024445"/>
    </source>
</evidence>
<evidence type="ECO:0000256" key="1">
    <source>
        <dbReference type="SAM" id="Coils"/>
    </source>
</evidence>
<organism evidence="2 3">
    <name type="scientific">Serratia phage PS2</name>
    <dbReference type="NCBI Taxonomy" id="1481112"/>
    <lineage>
        <taxon>Viruses</taxon>
        <taxon>Duplodnaviria</taxon>
        <taxon>Heunggongvirae</taxon>
        <taxon>Uroviricota</taxon>
        <taxon>Caudoviricetes</taxon>
        <taxon>Muldoonvirus</taxon>
        <taxon>Muldoonvirus PS2</taxon>
    </lineage>
</organism>
<gene>
    <name evidence="2" type="ORF">PS2_012</name>
</gene>
<reference evidence="2 3" key="1">
    <citation type="submission" date="2014-01" db="EMBL/GenBank/DDBJ databases">
        <authorList>
            <person name="Zhang G."/>
            <person name="Jin J."/>
            <person name="Li Z.J."/>
            <person name="Wang S.W."/>
            <person name="Chen S.J."/>
            <person name="Wang S.M."/>
            <person name="Wang X.T."/>
            <person name="Li Y.H."/>
            <person name="Wang J."/>
            <person name="Yang C.K."/>
            <person name="Wang L."/>
        </authorList>
    </citation>
    <scope>NUCLEOTIDE SEQUENCE [LARGE SCALE GENOMIC DNA]</scope>
</reference>
<feature type="coiled-coil region" evidence="1">
    <location>
        <begin position="162"/>
        <end position="209"/>
    </location>
</feature>
<accession>A0A023W5F3</accession>
<dbReference type="RefSeq" id="YP_009030059.1">
    <property type="nucleotide sequence ID" value="NC_024121.1"/>
</dbReference>
<dbReference type="EMBL" id="KJ025957">
    <property type="protein sequence ID" value="AHY25263.1"/>
    <property type="molecule type" value="Genomic_DNA"/>
</dbReference>
<keyword evidence="3" id="KW-1185">Reference proteome</keyword>
<sequence>MNYFDFGKVADGFYPLPYKGSENPLYKIKWSEFHDLHCLPEMFDNNIILNDWFFNTIASQSGIGTPFSKNARNRTRLYFASESNTLTLTGTKTYSRRIERIEGETGIPRTYVSQVLSDRIKWFLDKSPYVISYKVIKQDLNYKFRINFKSQMSANAHRRTAIRNATDQLRTLEFQISKIENQIFHHVSLDTLKRQLALVKNKANETRQNLDKLKGY</sequence>
<dbReference type="KEGG" id="vg:19484901"/>
<protein>
    <submittedName>
        <fullName evidence="2">Uncharacterized protein</fullName>
    </submittedName>
</protein>